<evidence type="ECO:0000259" key="10">
    <source>
        <dbReference type="Pfam" id="PF00675"/>
    </source>
</evidence>
<dbReference type="PROSITE" id="PS00143">
    <property type="entry name" value="INSULINASE"/>
    <property type="match status" value="1"/>
</dbReference>
<evidence type="ECO:0000256" key="7">
    <source>
        <dbReference type="ARBA" id="ARBA00023049"/>
    </source>
</evidence>
<keyword evidence="4" id="KW-0479">Metal-binding</keyword>
<evidence type="ECO:0000313" key="12">
    <source>
        <dbReference type="EMBL" id="MFD2871889.1"/>
    </source>
</evidence>
<evidence type="ECO:0000259" key="11">
    <source>
        <dbReference type="Pfam" id="PF05193"/>
    </source>
</evidence>
<organism evidence="12 13">
    <name type="scientific">Mucilaginibacter ximonensis</name>
    <dbReference type="NCBI Taxonomy" id="538021"/>
    <lineage>
        <taxon>Bacteria</taxon>
        <taxon>Pseudomonadati</taxon>
        <taxon>Bacteroidota</taxon>
        <taxon>Sphingobacteriia</taxon>
        <taxon>Sphingobacteriales</taxon>
        <taxon>Sphingobacteriaceae</taxon>
        <taxon>Mucilaginibacter</taxon>
    </lineage>
</organism>
<feature type="domain" description="Peptidase M16 C-terminal" evidence="11">
    <location>
        <begin position="694"/>
        <end position="870"/>
    </location>
</feature>
<dbReference type="InterPro" id="IPR001431">
    <property type="entry name" value="Pept_M16_Zn_BS"/>
</dbReference>
<feature type="domain" description="Peptidase M16 C-terminal" evidence="11">
    <location>
        <begin position="215"/>
        <end position="396"/>
    </location>
</feature>
<reference evidence="13" key="1">
    <citation type="journal article" date="2019" name="Int. J. Syst. Evol. Microbiol.">
        <title>The Global Catalogue of Microorganisms (GCM) 10K type strain sequencing project: providing services to taxonomists for standard genome sequencing and annotation.</title>
        <authorList>
            <consortium name="The Broad Institute Genomics Platform"/>
            <consortium name="The Broad Institute Genome Sequencing Center for Infectious Disease"/>
            <person name="Wu L."/>
            <person name="Ma J."/>
        </authorList>
    </citation>
    <scope>NUCLEOTIDE SEQUENCE [LARGE SCALE GENOMIC DNA]</scope>
    <source>
        <strain evidence="13">KCTC 22437</strain>
    </source>
</reference>
<name>A0ABW5Y949_9SPHI</name>
<comment type="caution">
    <text evidence="12">The sequence shown here is derived from an EMBL/GenBank/DDBJ whole genome shotgun (WGS) entry which is preliminary data.</text>
</comment>
<dbReference type="PANTHER" id="PTHR43690">
    <property type="entry name" value="NARDILYSIN"/>
    <property type="match status" value="1"/>
</dbReference>
<keyword evidence="13" id="KW-1185">Reference proteome</keyword>
<evidence type="ECO:0000256" key="4">
    <source>
        <dbReference type="ARBA" id="ARBA00022723"/>
    </source>
</evidence>
<protein>
    <submittedName>
        <fullName evidence="12">M16 family metallopeptidase</fullName>
    </submittedName>
</protein>
<evidence type="ECO:0000256" key="6">
    <source>
        <dbReference type="ARBA" id="ARBA00022833"/>
    </source>
</evidence>
<feature type="signal peptide" evidence="9">
    <location>
        <begin position="1"/>
        <end position="26"/>
    </location>
</feature>
<dbReference type="Gene3D" id="3.30.830.10">
    <property type="entry name" value="Metalloenzyme, LuxS/M16 peptidase-like"/>
    <property type="match status" value="4"/>
</dbReference>
<keyword evidence="9" id="KW-0732">Signal</keyword>
<feature type="chain" id="PRO_5045655400" evidence="9">
    <location>
        <begin position="27"/>
        <end position="943"/>
    </location>
</feature>
<evidence type="ECO:0000256" key="5">
    <source>
        <dbReference type="ARBA" id="ARBA00022801"/>
    </source>
</evidence>
<gene>
    <name evidence="12" type="ORF">ACFS5N_05385</name>
</gene>
<dbReference type="InterPro" id="IPR007863">
    <property type="entry name" value="Peptidase_M16_C"/>
</dbReference>
<evidence type="ECO:0000256" key="3">
    <source>
        <dbReference type="ARBA" id="ARBA00022670"/>
    </source>
</evidence>
<dbReference type="InterPro" id="IPR011249">
    <property type="entry name" value="Metalloenz_LuxS/M16"/>
</dbReference>
<proteinExistence type="inferred from homology"/>
<feature type="domain" description="Peptidase M16 N-terminal" evidence="10">
    <location>
        <begin position="59"/>
        <end position="174"/>
    </location>
</feature>
<dbReference type="EMBL" id="JBHUPD010000001">
    <property type="protein sequence ID" value="MFD2871889.1"/>
    <property type="molecule type" value="Genomic_DNA"/>
</dbReference>
<evidence type="ECO:0000256" key="1">
    <source>
        <dbReference type="ARBA" id="ARBA00001947"/>
    </source>
</evidence>
<comment type="similarity">
    <text evidence="2 8">Belongs to the peptidase M16 family.</text>
</comment>
<comment type="cofactor">
    <cofactor evidence="1">
        <name>Zn(2+)</name>
        <dbReference type="ChEBI" id="CHEBI:29105"/>
    </cofactor>
</comment>
<dbReference type="RefSeq" id="WP_377183009.1">
    <property type="nucleotide sequence ID" value="NZ_JBHUPD010000001.1"/>
</dbReference>
<dbReference type="Pfam" id="PF05193">
    <property type="entry name" value="Peptidase_M16_C"/>
    <property type="match status" value="2"/>
</dbReference>
<evidence type="ECO:0000256" key="9">
    <source>
        <dbReference type="SAM" id="SignalP"/>
    </source>
</evidence>
<dbReference type="Pfam" id="PF00675">
    <property type="entry name" value="Peptidase_M16"/>
    <property type="match status" value="1"/>
</dbReference>
<dbReference type="InterPro" id="IPR050626">
    <property type="entry name" value="Peptidase_M16"/>
</dbReference>
<keyword evidence="6" id="KW-0862">Zinc</keyword>
<dbReference type="Proteomes" id="UP001597557">
    <property type="component" value="Unassembled WGS sequence"/>
</dbReference>
<evidence type="ECO:0000256" key="8">
    <source>
        <dbReference type="RuleBase" id="RU004447"/>
    </source>
</evidence>
<dbReference type="InterPro" id="IPR011765">
    <property type="entry name" value="Pept_M16_N"/>
</dbReference>
<sequence length="943" mass="105448">MKIINQFTRRLLIGLVAVTFNSICSAQVSYQLQQPLPFDKSVHTGRLANGFTYYIRYNAEPKNRVVMYLVNKVGSILETQEQRGLAHFMEHMNFNGTTHFPKNQLVDYLEKAGVRFGADINAYTSFDETVYQLPMPSDNAEILRNGLQIMRDWAHGALLETAEIDKERGVILEEKRLGKGAGERMQRQYYPFLLNGSKYAERSPIGTDEVLTGFKPETLRAFYKDWYRPDLQALIVVGDVDVKEMERAIRDKFADLKNPAPEKARANYAVELTGKNRYMAVTDKEMTSTVAEIIIKSKGKEIRTGADYRNSMIEALFNQMLDQRLNEIRQKPDVPFLQGSAGIGGFIGGLKSFTAQAVTKPEKGGLEKAFKAIWREAFRLREQGFTEVELTRAKTNYMNSIENIFKEADKVKSGSYVNEYVQHFLKGESAPGLPFEYQFVKAKLPGIKLAELNYAARSLIKDTDRDVLVLAPEKDKANLPDESTINSWLKEVAAEPMQAYQEASSLQPFLTKTPVPGRIVKEATDPEFNITTLTLSNDVKVVLKPTTYKNNQVLMSAFAPGGTNLYSDQDYQSAANAAGLINFFGAGNYSPVALSKYFTGKQIAISTGIGETSQQISGGSTTKDLPAMLELMYAYLTEPRKDSAKFASIISNAKAGLINRKNDPSSVFQDTSAAILSNYNVRKTGPSVEKLSQISLDRAYEIYQERFGDVSGFTFIFTGSFKPDSIKGFIEKYIGGLPAKHTPAKINDLGIHIPPGIVSKTVYKGTEPKATVQLYFSGPFQYTLRDRIELDALREALSLRLIARLREDEGGVYSPSVTAHSVKIPSGRYVFTVSFGCSPANVEKLITSTLDEIEQLKTLGPPQVNVDKLITETLRQRETYVLTNEWWHSSIYESLQNGESLQDLDDYVPVLKSIDPSAIKVAAQKYLSGKNYIKLVLMPENMK</sequence>
<evidence type="ECO:0000256" key="2">
    <source>
        <dbReference type="ARBA" id="ARBA00007261"/>
    </source>
</evidence>
<dbReference type="SUPFAM" id="SSF63411">
    <property type="entry name" value="LuxS/MPP-like metallohydrolase"/>
    <property type="match status" value="4"/>
</dbReference>
<accession>A0ABW5Y949</accession>
<evidence type="ECO:0000313" key="13">
    <source>
        <dbReference type="Proteomes" id="UP001597557"/>
    </source>
</evidence>
<keyword evidence="3" id="KW-0645">Protease</keyword>
<dbReference type="PANTHER" id="PTHR43690:SF34">
    <property type="entry name" value="ZINC PROTEASE PQQL-LIKE"/>
    <property type="match status" value="1"/>
</dbReference>
<keyword evidence="7" id="KW-0482">Metalloprotease</keyword>
<keyword evidence="5" id="KW-0378">Hydrolase</keyword>